<dbReference type="Pfam" id="PF04083">
    <property type="entry name" value="Abhydro_lipase"/>
    <property type="match status" value="1"/>
</dbReference>
<keyword evidence="4" id="KW-1185">Reference proteome</keyword>
<dbReference type="SMR" id="A0A7I8X0E3"/>
<protein>
    <submittedName>
        <fullName evidence="3">(pine wood nematode) hypothetical protein</fullName>
    </submittedName>
</protein>
<dbReference type="SUPFAM" id="SSF53474">
    <property type="entry name" value="alpha/beta-Hydrolases"/>
    <property type="match status" value="1"/>
</dbReference>
<dbReference type="OrthoDB" id="9974421at2759"/>
<dbReference type="InterPro" id="IPR029058">
    <property type="entry name" value="AB_hydrolase_fold"/>
</dbReference>
<feature type="transmembrane region" description="Helical" evidence="1">
    <location>
        <begin position="60"/>
        <end position="81"/>
    </location>
</feature>
<dbReference type="Proteomes" id="UP000659654">
    <property type="component" value="Unassembled WGS sequence"/>
</dbReference>
<dbReference type="AlphaFoldDB" id="A0A7I8X0E3"/>
<organism evidence="3 4">
    <name type="scientific">Bursaphelenchus xylophilus</name>
    <name type="common">Pinewood nematode worm</name>
    <name type="synonym">Aphelenchoides xylophilus</name>
    <dbReference type="NCBI Taxonomy" id="6326"/>
    <lineage>
        <taxon>Eukaryota</taxon>
        <taxon>Metazoa</taxon>
        <taxon>Ecdysozoa</taxon>
        <taxon>Nematoda</taxon>
        <taxon>Chromadorea</taxon>
        <taxon>Rhabditida</taxon>
        <taxon>Tylenchina</taxon>
        <taxon>Tylenchomorpha</taxon>
        <taxon>Aphelenchoidea</taxon>
        <taxon>Aphelenchoididae</taxon>
        <taxon>Bursaphelenchus</taxon>
    </lineage>
</organism>
<dbReference type="EMBL" id="CAJFDI010000006">
    <property type="protein sequence ID" value="CAD5233891.1"/>
    <property type="molecule type" value="Genomic_DNA"/>
</dbReference>
<keyword evidence="1" id="KW-0812">Transmembrane</keyword>
<keyword evidence="1" id="KW-1133">Transmembrane helix</keyword>
<evidence type="ECO:0000256" key="1">
    <source>
        <dbReference type="SAM" id="Phobius"/>
    </source>
</evidence>
<dbReference type="GO" id="GO:0006629">
    <property type="term" value="P:lipid metabolic process"/>
    <property type="evidence" value="ECO:0007669"/>
    <property type="project" value="InterPro"/>
</dbReference>
<accession>A0A7I8X0E3</accession>
<comment type="caution">
    <text evidence="3">The sequence shown here is derived from an EMBL/GenBank/DDBJ whole genome shotgun (WGS) entry which is preliminary data.</text>
</comment>
<evidence type="ECO:0000313" key="4">
    <source>
        <dbReference type="Proteomes" id="UP000659654"/>
    </source>
</evidence>
<name>A0A7I8X0E3_BURXY</name>
<keyword evidence="1" id="KW-0472">Membrane</keyword>
<evidence type="ECO:0000259" key="2">
    <source>
        <dbReference type="Pfam" id="PF04083"/>
    </source>
</evidence>
<evidence type="ECO:0000313" key="3">
    <source>
        <dbReference type="EMBL" id="CAD5233891.1"/>
    </source>
</evidence>
<dbReference type="Proteomes" id="UP000582659">
    <property type="component" value="Unassembled WGS sequence"/>
</dbReference>
<sequence length="469" mass="54141">MNLKPFKQPSITYMYKESIVFMMTVIPISRKMWVELLASGVICYELYYRLGEDHKRVKRILNFVLKFLAFILVYCLIIHYLHSLPSYHDLEETLDTVGMARHWGYPIETHIARTEDGWLLDLHRIPNGVNEKLSNKTKPVLILQHGIQCSSDNWILNLPHQSAGFVFADAGFDVWMPNSRGNIYSRHERFGRDDDEFWKFTSDDMQLYDLPAVFDKIEQVTGQKSFYYAGHSQGTFIMFSRLSFDPSFSKRIKKFFALAPGATFQNLEGPFRTACQLDSSSLGNKAWNSFYGSPFGSVLMSKSLIDTLTKYTCTTGLQRWYCAHVYYQVLGPSTTTNISRMPVYTTHIPAGTSTANVQRYCQSLNYGGMKWYSYPDKKDNLKRYGTPDPPEYNLSNVNVPLYIYSSPDDTVTHPKDLDGFLIPKLNKTIIKEDNRFPGFSHMDFLWGLNATELVYSKMIKTIREDVKNN</sequence>
<dbReference type="PANTHER" id="PTHR11005">
    <property type="entry name" value="LYSOSOMAL ACID LIPASE-RELATED"/>
    <property type="match status" value="1"/>
</dbReference>
<dbReference type="FunFam" id="3.40.50.1820:FF:000179">
    <property type="entry name" value="Lipase"/>
    <property type="match status" value="1"/>
</dbReference>
<dbReference type="Gene3D" id="3.40.50.1820">
    <property type="entry name" value="alpha/beta hydrolase"/>
    <property type="match status" value="1"/>
</dbReference>
<reference evidence="3" key="1">
    <citation type="submission" date="2020-09" db="EMBL/GenBank/DDBJ databases">
        <authorList>
            <person name="Kikuchi T."/>
        </authorList>
    </citation>
    <scope>NUCLEOTIDE SEQUENCE</scope>
    <source>
        <strain evidence="3">Ka4C1</strain>
    </source>
</reference>
<gene>
    <name evidence="3" type="ORF">BXYJ_LOCUS13982</name>
</gene>
<proteinExistence type="predicted"/>
<dbReference type="InterPro" id="IPR006693">
    <property type="entry name" value="AB_hydrolase_lipase"/>
</dbReference>
<feature type="domain" description="Partial AB-hydrolase lipase" evidence="2">
    <location>
        <begin position="99"/>
        <end position="158"/>
    </location>
</feature>
<dbReference type="EMBL" id="CAJFCV020000006">
    <property type="protein sequence ID" value="CAG9129350.1"/>
    <property type="molecule type" value="Genomic_DNA"/>
</dbReference>